<organism evidence="1 2">
    <name type="scientific">Prauserella endophytica</name>
    <dbReference type="NCBI Taxonomy" id="1592324"/>
    <lineage>
        <taxon>Bacteria</taxon>
        <taxon>Bacillati</taxon>
        <taxon>Actinomycetota</taxon>
        <taxon>Actinomycetes</taxon>
        <taxon>Pseudonocardiales</taxon>
        <taxon>Pseudonocardiaceae</taxon>
        <taxon>Prauserella</taxon>
        <taxon>Prauserella coralliicola group</taxon>
    </lineage>
</organism>
<dbReference type="Proteomes" id="UP000309992">
    <property type="component" value="Unassembled WGS sequence"/>
</dbReference>
<sequence length="108" mass="11989">MVSLLGTIIPTADPVWFRRQIPDGPDGPTFGEAMSGYGRWERTSRQIQTPEGRVVLLTGTVYVPAAWEPKVGDQLAQGGGAPDWRRVEMVETLTWFDGTVMHHEVHVS</sequence>
<protein>
    <submittedName>
        <fullName evidence="1">Uncharacterized protein</fullName>
    </submittedName>
</protein>
<name>A0ABY2S041_9PSEU</name>
<proteinExistence type="predicted"/>
<dbReference type="EMBL" id="SWMS01000014">
    <property type="protein sequence ID" value="TKG66916.1"/>
    <property type="molecule type" value="Genomic_DNA"/>
</dbReference>
<reference evidence="1 2" key="1">
    <citation type="journal article" date="2015" name="Antonie Van Leeuwenhoek">
        <title>Prauserella endophytica sp. nov., an endophytic actinobacterium isolated from Tamarix taklamakanensis.</title>
        <authorList>
            <person name="Liu J.M."/>
            <person name="Habden X."/>
            <person name="Guo L."/>
            <person name="Tuo L."/>
            <person name="Jiang Z.K."/>
            <person name="Liu S.W."/>
            <person name="Liu X.F."/>
            <person name="Chen L."/>
            <person name="Li R.F."/>
            <person name="Zhang Y.Q."/>
            <person name="Sun C.H."/>
        </authorList>
    </citation>
    <scope>NUCLEOTIDE SEQUENCE [LARGE SCALE GENOMIC DNA]</scope>
    <source>
        <strain evidence="1 2">CGMCC 4.7182</strain>
    </source>
</reference>
<dbReference type="RefSeq" id="WP_112275428.1">
    <property type="nucleotide sequence ID" value="NZ_SWMS01000014.1"/>
</dbReference>
<comment type="caution">
    <text evidence="1">The sequence shown here is derived from an EMBL/GenBank/DDBJ whole genome shotgun (WGS) entry which is preliminary data.</text>
</comment>
<evidence type="ECO:0000313" key="2">
    <source>
        <dbReference type="Proteomes" id="UP000309992"/>
    </source>
</evidence>
<gene>
    <name evidence="1" type="ORF">FCN18_23675</name>
</gene>
<accession>A0ABY2S041</accession>
<evidence type="ECO:0000313" key="1">
    <source>
        <dbReference type="EMBL" id="TKG66916.1"/>
    </source>
</evidence>
<keyword evidence="2" id="KW-1185">Reference proteome</keyword>